<comment type="caution">
    <text evidence="2">The sequence shown here is derived from an EMBL/GenBank/DDBJ whole genome shotgun (WGS) entry which is preliminary data.</text>
</comment>
<evidence type="ECO:0000313" key="3">
    <source>
        <dbReference type="Proteomes" id="UP000823521"/>
    </source>
</evidence>
<keyword evidence="3" id="KW-1185">Reference proteome</keyword>
<dbReference type="InterPro" id="IPR036249">
    <property type="entry name" value="Thioredoxin-like_sf"/>
</dbReference>
<gene>
    <name evidence="2" type="ORF">GSF22_07810</name>
</gene>
<dbReference type="EMBL" id="WVUH01000042">
    <property type="protein sequence ID" value="MBO4205911.1"/>
    <property type="molecule type" value="Genomic_DNA"/>
</dbReference>
<organism evidence="2 3">
    <name type="scientific">Micromonospora echinofusca</name>
    <dbReference type="NCBI Taxonomy" id="47858"/>
    <lineage>
        <taxon>Bacteria</taxon>
        <taxon>Bacillati</taxon>
        <taxon>Actinomycetota</taxon>
        <taxon>Actinomycetes</taxon>
        <taxon>Micromonosporales</taxon>
        <taxon>Micromonosporaceae</taxon>
        <taxon>Micromonospora</taxon>
    </lineage>
</organism>
<feature type="coiled-coil region" evidence="1">
    <location>
        <begin position="16"/>
        <end position="43"/>
    </location>
</feature>
<dbReference type="InterPro" id="IPR010296">
    <property type="entry name" value="DUF899_thioredox"/>
</dbReference>
<dbReference type="Pfam" id="PF05988">
    <property type="entry name" value="DUF899"/>
    <property type="match status" value="1"/>
</dbReference>
<dbReference type="Proteomes" id="UP000823521">
    <property type="component" value="Unassembled WGS sequence"/>
</dbReference>
<sequence>MIPETEFWPAQASPEYRAARSELLRAEQNLRDAIERVAAQRRALPEGAELPSYTFTEGPVDLGSDGPLSRPTLLDLFGDQRNLIVYHMMFGPNDDQACEMCSMWLDGFNGVRPHVEQNAAFVAVAKAPIDKVRAWARRRGWTRLRLLSSHDSTFNTDLRVEDPSGDMQFPAISVLVRDGDTVRHSYTMQAIFPTDESGRGLDLYCPVWQILDLLPGGRGEWYASNDYGDGSPCAK</sequence>
<name>A0ABS3VN35_MICEH</name>
<evidence type="ECO:0000313" key="2">
    <source>
        <dbReference type="EMBL" id="MBO4205911.1"/>
    </source>
</evidence>
<keyword evidence="1" id="KW-0175">Coiled coil</keyword>
<evidence type="ECO:0000256" key="1">
    <source>
        <dbReference type="SAM" id="Coils"/>
    </source>
</evidence>
<protein>
    <submittedName>
        <fullName evidence="2">DUF899 domain-containing protein</fullName>
    </submittedName>
</protein>
<dbReference type="SUPFAM" id="SSF52833">
    <property type="entry name" value="Thioredoxin-like"/>
    <property type="match status" value="1"/>
</dbReference>
<proteinExistence type="predicted"/>
<dbReference type="RefSeq" id="WP_208812352.1">
    <property type="nucleotide sequence ID" value="NZ_WVUH01000042.1"/>
</dbReference>
<accession>A0ABS3VN35</accession>
<reference evidence="2 3" key="1">
    <citation type="submission" date="2019-12" db="EMBL/GenBank/DDBJ databases">
        <title>Whole genome sequencing of endophytic Actinobacterium Micromonospora sp. MPMI6T.</title>
        <authorList>
            <person name="Evv R."/>
            <person name="Podile A.R."/>
        </authorList>
    </citation>
    <scope>NUCLEOTIDE SEQUENCE [LARGE SCALE GENOMIC DNA]</scope>
    <source>
        <strain evidence="2 3">MPMI6</strain>
    </source>
</reference>